<dbReference type="KEGG" id="ptan:CRYO30217_00423"/>
<keyword evidence="3" id="KW-1185">Reference proteome</keyword>
<sequence length="242" mass="27990">MTLEKLIKYLPLGGALLVFLGVLKQAIYFDYFGVSITHYIDTPSALTLFLDDYRTFIVLFVMGFIHLNLSENFIEKIDSKIGNNFFEQIIARFRRGYLIFFLLTTSTMIALISYNQVPLNDFVIYSTTFLAFNFITFLFMKTGKDQNGEWEIVGMRMERVYELISFLVVIAIVPMLSFKEIRETESNDKDMVLYLDDKSVLDTRDNLINLGKVGGYVFLKDEVTGENIIINFDKVVKTKKVN</sequence>
<protein>
    <submittedName>
        <fullName evidence="2">Uncharacterized protein</fullName>
    </submittedName>
</protein>
<dbReference type="Proteomes" id="UP000683507">
    <property type="component" value="Chromosome"/>
</dbReference>
<reference evidence="2" key="1">
    <citation type="submission" date="2021-04" db="EMBL/GenBank/DDBJ databases">
        <authorList>
            <person name="Rodrigo-Torres L."/>
            <person name="Arahal R. D."/>
            <person name="Lucena T."/>
        </authorList>
    </citation>
    <scope>NUCLEOTIDE SEQUENCE</scope>
    <source>
        <strain evidence="2">AS29M-1</strain>
    </source>
</reference>
<feature type="transmembrane region" description="Helical" evidence="1">
    <location>
        <begin position="122"/>
        <end position="140"/>
    </location>
</feature>
<evidence type="ECO:0000256" key="1">
    <source>
        <dbReference type="SAM" id="Phobius"/>
    </source>
</evidence>
<keyword evidence="1" id="KW-0812">Transmembrane</keyword>
<proteinExistence type="predicted"/>
<evidence type="ECO:0000313" key="3">
    <source>
        <dbReference type="Proteomes" id="UP000683507"/>
    </source>
</evidence>
<evidence type="ECO:0000313" key="2">
    <source>
        <dbReference type="EMBL" id="CAG5077553.1"/>
    </source>
</evidence>
<feature type="transmembrane region" description="Helical" evidence="1">
    <location>
        <begin position="95"/>
        <end position="116"/>
    </location>
</feature>
<keyword evidence="1" id="KW-1133">Transmembrane helix</keyword>
<organism evidence="2 3">
    <name type="scientific">Parvicella tangerina</name>
    <dbReference type="NCBI Taxonomy" id="2829795"/>
    <lineage>
        <taxon>Bacteria</taxon>
        <taxon>Pseudomonadati</taxon>
        <taxon>Bacteroidota</taxon>
        <taxon>Flavobacteriia</taxon>
        <taxon>Flavobacteriales</taxon>
        <taxon>Parvicellaceae</taxon>
        <taxon>Parvicella</taxon>
    </lineage>
</organism>
<dbReference type="EMBL" id="OU015584">
    <property type="protein sequence ID" value="CAG5077553.1"/>
    <property type="molecule type" value="Genomic_DNA"/>
</dbReference>
<feature type="transmembrane region" description="Helical" evidence="1">
    <location>
        <begin position="12"/>
        <end position="33"/>
    </location>
</feature>
<accession>A0A916JK36</accession>
<gene>
    <name evidence="2" type="ORF">CRYO30217_00423</name>
</gene>
<keyword evidence="1" id="KW-0472">Membrane</keyword>
<feature type="transmembrane region" description="Helical" evidence="1">
    <location>
        <begin position="160"/>
        <end position="178"/>
    </location>
</feature>
<name>A0A916JK36_9FLAO</name>
<dbReference type="AlphaFoldDB" id="A0A916JK36"/>
<feature type="transmembrane region" description="Helical" evidence="1">
    <location>
        <begin position="53"/>
        <end position="74"/>
    </location>
</feature>